<proteinExistence type="predicted"/>
<evidence type="ECO:0000313" key="2">
    <source>
        <dbReference type="EMBL" id="KAK7514628.1"/>
    </source>
</evidence>
<name>A0ABR1KIM8_9PEZI</name>
<protein>
    <submittedName>
        <fullName evidence="2">Uncharacterized protein</fullName>
    </submittedName>
</protein>
<keyword evidence="3" id="KW-1185">Reference proteome</keyword>
<dbReference type="Proteomes" id="UP001363622">
    <property type="component" value="Unassembled WGS sequence"/>
</dbReference>
<gene>
    <name evidence="2" type="ORF">IWZ03DRAFT_221113</name>
</gene>
<comment type="caution">
    <text evidence="2">The sequence shown here is derived from an EMBL/GenBank/DDBJ whole genome shotgun (WGS) entry which is preliminary data.</text>
</comment>
<dbReference type="EMBL" id="JBBPHU010000008">
    <property type="protein sequence ID" value="KAK7514628.1"/>
    <property type="molecule type" value="Genomic_DNA"/>
</dbReference>
<accession>A0ABR1KIM8</accession>
<reference evidence="2 3" key="1">
    <citation type="submission" date="2024-04" db="EMBL/GenBank/DDBJ databases">
        <title>Phyllosticta paracitricarpa is synonymous to the EU quarantine fungus P. citricarpa based on phylogenomic analyses.</title>
        <authorList>
            <consortium name="Lawrence Berkeley National Laboratory"/>
            <person name="Van Ingen-Buijs V.A."/>
            <person name="Van Westerhoven A.C."/>
            <person name="Haridas S."/>
            <person name="Skiadas P."/>
            <person name="Martin F."/>
            <person name="Groenewald J.Z."/>
            <person name="Crous P.W."/>
            <person name="Seidl M.F."/>
        </authorList>
    </citation>
    <scope>NUCLEOTIDE SEQUENCE [LARGE SCALE GENOMIC DNA]</scope>
    <source>
        <strain evidence="2 3">CBS 123371</strain>
    </source>
</reference>
<sequence length="396" mass="43055">MSAVDHDRPATPTSAHSRRRTSSIDFNRSPKSRRSSAAYSPVATRPVHGLHTATSYSELNGDADDSFTHNDGGELGNLADELADAEEDEYDEGEIDLVDGDASLNNHSENHQQPGPPNGHVRELSRESAALLSPATVTMSPAKSLAGSKHRRNRSRYDGSDYGSESDLEASDGISAGLEARMAAIESLARRGTENNGSSTDGVMLRVTEQLRDLGTQAGVESAATRLITAHTALNSHLTHQTRILTSLTSSLCSPLAPFPSPETIDALLPLLADTISSVPDAPMKPLHQLTTLSNQTHDLLDSLSFLADSLHMGRQTSNLAQRRLKLVREAMGEWKRENELREEGIRWIERGDWDTRLKERRVAGVCKDVVGGFEEICNGWRERLVAVGNEEVPAA</sequence>
<evidence type="ECO:0000256" key="1">
    <source>
        <dbReference type="SAM" id="MobiDB-lite"/>
    </source>
</evidence>
<evidence type="ECO:0000313" key="3">
    <source>
        <dbReference type="Proteomes" id="UP001363622"/>
    </source>
</evidence>
<feature type="region of interest" description="Disordered" evidence="1">
    <location>
        <begin position="99"/>
        <end position="168"/>
    </location>
</feature>
<feature type="region of interest" description="Disordered" evidence="1">
    <location>
        <begin position="1"/>
        <end position="76"/>
    </location>
</feature>
<feature type="compositionally biased region" description="Polar residues" evidence="1">
    <location>
        <begin position="103"/>
        <end position="113"/>
    </location>
</feature>
<organism evidence="2 3">
    <name type="scientific">Phyllosticta citriasiana</name>
    <dbReference type="NCBI Taxonomy" id="595635"/>
    <lineage>
        <taxon>Eukaryota</taxon>
        <taxon>Fungi</taxon>
        <taxon>Dikarya</taxon>
        <taxon>Ascomycota</taxon>
        <taxon>Pezizomycotina</taxon>
        <taxon>Dothideomycetes</taxon>
        <taxon>Dothideomycetes incertae sedis</taxon>
        <taxon>Botryosphaeriales</taxon>
        <taxon>Phyllostictaceae</taxon>
        <taxon>Phyllosticta</taxon>
    </lineage>
</organism>